<comment type="caution">
    <text evidence="1">The sequence shown here is derived from an EMBL/GenBank/DDBJ whole genome shotgun (WGS) entry which is preliminary data.</text>
</comment>
<proteinExistence type="predicted"/>
<accession>A0A4Y2T3E5</accession>
<evidence type="ECO:0000313" key="2">
    <source>
        <dbReference type="Proteomes" id="UP000499080"/>
    </source>
</evidence>
<protein>
    <submittedName>
        <fullName evidence="1">Uncharacterized protein</fullName>
    </submittedName>
</protein>
<name>A0A4Y2T3E5_ARAVE</name>
<keyword evidence="2" id="KW-1185">Reference proteome</keyword>
<evidence type="ECO:0000313" key="1">
    <source>
        <dbReference type="EMBL" id="GBN95134.1"/>
    </source>
</evidence>
<dbReference type="Proteomes" id="UP000499080">
    <property type="component" value="Unassembled WGS sequence"/>
</dbReference>
<dbReference type="AlphaFoldDB" id="A0A4Y2T3E5"/>
<gene>
    <name evidence="1" type="ORF">AVEN_99701_1</name>
</gene>
<reference evidence="1 2" key="1">
    <citation type="journal article" date="2019" name="Sci. Rep.">
        <title>Orb-weaving spider Araneus ventricosus genome elucidates the spidroin gene catalogue.</title>
        <authorList>
            <person name="Kono N."/>
            <person name="Nakamura H."/>
            <person name="Ohtoshi R."/>
            <person name="Moran D.A.P."/>
            <person name="Shinohara A."/>
            <person name="Yoshida Y."/>
            <person name="Fujiwara M."/>
            <person name="Mori M."/>
            <person name="Tomita M."/>
            <person name="Arakawa K."/>
        </authorList>
    </citation>
    <scope>NUCLEOTIDE SEQUENCE [LARGE SCALE GENOMIC DNA]</scope>
</reference>
<organism evidence="1 2">
    <name type="scientific">Araneus ventricosus</name>
    <name type="common">Orbweaver spider</name>
    <name type="synonym">Epeira ventricosa</name>
    <dbReference type="NCBI Taxonomy" id="182803"/>
    <lineage>
        <taxon>Eukaryota</taxon>
        <taxon>Metazoa</taxon>
        <taxon>Ecdysozoa</taxon>
        <taxon>Arthropoda</taxon>
        <taxon>Chelicerata</taxon>
        <taxon>Arachnida</taxon>
        <taxon>Araneae</taxon>
        <taxon>Araneomorphae</taxon>
        <taxon>Entelegynae</taxon>
        <taxon>Araneoidea</taxon>
        <taxon>Araneidae</taxon>
        <taxon>Araneus</taxon>
    </lineage>
</organism>
<dbReference type="EMBL" id="BGPR01025877">
    <property type="protein sequence ID" value="GBN95134.1"/>
    <property type="molecule type" value="Genomic_DNA"/>
</dbReference>
<sequence>MPHFPFYHESMIMNQDKSYRKACSHIGAKQVPPRYYLQAFGQQKITTFLYRESVTNEPQLISPPGRQLVHIYRSLESDCKFSGSYSRSLWPTEDASLSLLS</sequence>